<dbReference type="Proteomes" id="UP000663866">
    <property type="component" value="Unassembled WGS sequence"/>
</dbReference>
<dbReference type="GO" id="GO:0005886">
    <property type="term" value="C:plasma membrane"/>
    <property type="evidence" value="ECO:0007669"/>
    <property type="project" value="TreeGrafter"/>
</dbReference>
<comment type="subcellular location">
    <subcellularLocation>
        <location evidence="1">Membrane</location>
        <topology evidence="1">Multi-pass membrane protein</topology>
    </subcellularLocation>
</comment>
<dbReference type="GO" id="GO:0015707">
    <property type="term" value="P:nitrite transport"/>
    <property type="evidence" value="ECO:0007669"/>
    <property type="project" value="TreeGrafter"/>
</dbReference>
<keyword evidence="8" id="KW-1185">Reference proteome</keyword>
<evidence type="ECO:0000256" key="2">
    <source>
        <dbReference type="ARBA" id="ARBA00022692"/>
    </source>
</evidence>
<dbReference type="InterPro" id="IPR000292">
    <property type="entry name" value="For/NO2_transpt"/>
</dbReference>
<keyword evidence="3 6" id="KW-1133">Transmembrane helix</keyword>
<evidence type="ECO:0000313" key="8">
    <source>
        <dbReference type="Proteomes" id="UP000663866"/>
    </source>
</evidence>
<sequence length="165" mass="17829">DTTELISSMGIQKAKQSPDKLFIKSMLAGVFISFSGRFLIIVGDGSAPLAQNLGPGIQKMVQAAVFPIGLVLIMNTGAEFFTGNTMIVTISTLHKKQDGLILLFHGCIAGNWFVCLAVCLAITSRDFHSKVVGIFLPIWLVVSAEYEHSIANMFLVQMGMMFGAN</sequence>
<dbReference type="PANTHER" id="PTHR30520">
    <property type="entry name" value="FORMATE TRANSPORTER-RELATED"/>
    <property type="match status" value="1"/>
</dbReference>
<organism evidence="7 8">
    <name type="scientific">Rotaria magnacalcarata</name>
    <dbReference type="NCBI Taxonomy" id="392030"/>
    <lineage>
        <taxon>Eukaryota</taxon>
        <taxon>Metazoa</taxon>
        <taxon>Spiralia</taxon>
        <taxon>Gnathifera</taxon>
        <taxon>Rotifera</taxon>
        <taxon>Eurotatoria</taxon>
        <taxon>Bdelloidea</taxon>
        <taxon>Philodinida</taxon>
        <taxon>Philodinidae</taxon>
        <taxon>Rotaria</taxon>
    </lineage>
</organism>
<feature type="transmembrane region" description="Helical" evidence="6">
    <location>
        <begin position="21"/>
        <end position="40"/>
    </location>
</feature>
<dbReference type="AlphaFoldDB" id="A0A819Z828"/>
<feature type="transmembrane region" description="Helical" evidence="6">
    <location>
        <begin position="102"/>
        <end position="123"/>
    </location>
</feature>
<dbReference type="EMBL" id="CAJOBG010006006">
    <property type="protein sequence ID" value="CAF4172773.1"/>
    <property type="molecule type" value="Genomic_DNA"/>
</dbReference>
<comment type="similarity">
    <text evidence="5">Belongs to the FNT transporter (TC 1.A.16) family.</text>
</comment>
<reference evidence="7" key="1">
    <citation type="submission" date="2021-02" db="EMBL/GenBank/DDBJ databases">
        <authorList>
            <person name="Nowell W R."/>
        </authorList>
    </citation>
    <scope>NUCLEOTIDE SEQUENCE</scope>
</reference>
<dbReference type="InterPro" id="IPR023271">
    <property type="entry name" value="Aquaporin-like"/>
</dbReference>
<evidence type="ECO:0000313" key="7">
    <source>
        <dbReference type="EMBL" id="CAF4172773.1"/>
    </source>
</evidence>
<dbReference type="Pfam" id="PF01226">
    <property type="entry name" value="Form_Nir_trans"/>
    <property type="match status" value="2"/>
</dbReference>
<evidence type="ECO:0008006" key="9">
    <source>
        <dbReference type="Google" id="ProtNLM"/>
    </source>
</evidence>
<dbReference type="GO" id="GO:0015513">
    <property type="term" value="F:high-affinity secondary active nitrite transmembrane transporter activity"/>
    <property type="evidence" value="ECO:0007669"/>
    <property type="project" value="TreeGrafter"/>
</dbReference>
<evidence type="ECO:0000256" key="6">
    <source>
        <dbReference type="SAM" id="Phobius"/>
    </source>
</evidence>
<name>A0A819Z828_9BILA</name>
<proteinExistence type="inferred from homology"/>
<feature type="transmembrane region" description="Helical" evidence="6">
    <location>
        <begin position="135"/>
        <end position="156"/>
    </location>
</feature>
<evidence type="ECO:0000256" key="3">
    <source>
        <dbReference type="ARBA" id="ARBA00022989"/>
    </source>
</evidence>
<feature type="transmembrane region" description="Helical" evidence="6">
    <location>
        <begin position="60"/>
        <end position="81"/>
    </location>
</feature>
<keyword evidence="2 6" id="KW-0812">Transmembrane</keyword>
<comment type="caution">
    <text evidence="7">The sequence shown here is derived from an EMBL/GenBank/DDBJ whole genome shotgun (WGS) entry which is preliminary data.</text>
</comment>
<dbReference type="PANTHER" id="PTHR30520:SF6">
    <property type="entry name" value="FORMATE_NITRATE FAMILY TRANSPORTER (EUROFUNG)"/>
    <property type="match status" value="1"/>
</dbReference>
<accession>A0A819Z828</accession>
<dbReference type="Gene3D" id="1.20.1080.10">
    <property type="entry name" value="Glycerol uptake facilitator protein"/>
    <property type="match status" value="2"/>
</dbReference>
<keyword evidence="4 6" id="KW-0472">Membrane</keyword>
<feature type="non-terminal residue" evidence="7">
    <location>
        <position position="1"/>
    </location>
</feature>
<evidence type="ECO:0000256" key="5">
    <source>
        <dbReference type="ARBA" id="ARBA00049660"/>
    </source>
</evidence>
<gene>
    <name evidence="7" type="ORF">OVN521_LOCUS24804</name>
</gene>
<protein>
    <recommendedName>
        <fullName evidence="9">Formate/nitrite transporter</fullName>
    </recommendedName>
</protein>
<evidence type="ECO:0000256" key="4">
    <source>
        <dbReference type="ARBA" id="ARBA00023136"/>
    </source>
</evidence>
<evidence type="ECO:0000256" key="1">
    <source>
        <dbReference type="ARBA" id="ARBA00004141"/>
    </source>
</evidence>